<reference evidence="2" key="1">
    <citation type="submission" date="2021-01" db="EMBL/GenBank/DDBJ databases">
        <authorList>
            <consortium name="Genoscope - CEA"/>
            <person name="William W."/>
        </authorList>
    </citation>
    <scope>NUCLEOTIDE SEQUENCE</scope>
</reference>
<proteinExistence type="predicted"/>
<protein>
    <submittedName>
        <fullName evidence="2">Uncharacterized protein</fullName>
    </submittedName>
</protein>
<dbReference type="AlphaFoldDB" id="A0A8S1WQZ1"/>
<evidence type="ECO:0000313" key="3">
    <source>
        <dbReference type="Proteomes" id="UP000683925"/>
    </source>
</evidence>
<evidence type="ECO:0000313" key="2">
    <source>
        <dbReference type="EMBL" id="CAD8190629.1"/>
    </source>
</evidence>
<dbReference type="EMBL" id="CAJJDP010000097">
    <property type="protein sequence ID" value="CAD8190629.1"/>
    <property type="molecule type" value="Genomic_DNA"/>
</dbReference>
<feature type="signal peptide" evidence="1">
    <location>
        <begin position="1"/>
        <end position="25"/>
    </location>
</feature>
<keyword evidence="3" id="KW-1185">Reference proteome</keyword>
<sequence length="45" mass="5195">MAALLLLRMAMAKLLLTILDLFVRSEKVLVLNLEQFYSYLSSFCL</sequence>
<organism evidence="2 3">
    <name type="scientific">Paramecium octaurelia</name>
    <dbReference type="NCBI Taxonomy" id="43137"/>
    <lineage>
        <taxon>Eukaryota</taxon>
        <taxon>Sar</taxon>
        <taxon>Alveolata</taxon>
        <taxon>Ciliophora</taxon>
        <taxon>Intramacronucleata</taxon>
        <taxon>Oligohymenophorea</taxon>
        <taxon>Peniculida</taxon>
        <taxon>Parameciidae</taxon>
        <taxon>Paramecium</taxon>
    </lineage>
</organism>
<accession>A0A8S1WQZ1</accession>
<comment type="caution">
    <text evidence="2">The sequence shown here is derived from an EMBL/GenBank/DDBJ whole genome shotgun (WGS) entry which is preliminary data.</text>
</comment>
<keyword evidence="1" id="KW-0732">Signal</keyword>
<gene>
    <name evidence="2" type="ORF">POCTA_138.1.T0980013</name>
</gene>
<feature type="chain" id="PRO_5035801871" evidence="1">
    <location>
        <begin position="26"/>
        <end position="45"/>
    </location>
</feature>
<name>A0A8S1WQZ1_PAROT</name>
<dbReference type="Proteomes" id="UP000683925">
    <property type="component" value="Unassembled WGS sequence"/>
</dbReference>
<evidence type="ECO:0000256" key="1">
    <source>
        <dbReference type="SAM" id="SignalP"/>
    </source>
</evidence>